<dbReference type="InterPro" id="IPR038063">
    <property type="entry name" value="Transpep_catalytic_dom"/>
</dbReference>
<dbReference type="KEGG" id="pgv:SL003B_3072"/>
<dbReference type="FunFam" id="2.40.440.10:FF:000002">
    <property type="entry name" value="L,D-transpeptidase ErfK/SrfK"/>
    <property type="match status" value="1"/>
</dbReference>
<keyword evidence="12" id="KW-1185">Reference proteome</keyword>
<organism evidence="11 12">
    <name type="scientific">Polymorphum gilvum (strain LMG 25793 / CGMCC 1.9160 / SL003B-26A1)</name>
    <dbReference type="NCBI Taxonomy" id="991905"/>
    <lineage>
        <taxon>Bacteria</taxon>
        <taxon>Pseudomonadati</taxon>
        <taxon>Pseudomonadota</taxon>
        <taxon>Alphaproteobacteria</taxon>
        <taxon>Rhodobacterales</taxon>
        <taxon>Paracoccaceae</taxon>
        <taxon>Polymorphum</taxon>
    </lineage>
</organism>
<dbReference type="CDD" id="cd16913">
    <property type="entry name" value="YkuD_like"/>
    <property type="match status" value="1"/>
</dbReference>
<keyword evidence="5" id="KW-0378">Hydrolase</keyword>
<keyword evidence="6 9" id="KW-0133">Cell shape</keyword>
<evidence type="ECO:0000313" key="12">
    <source>
        <dbReference type="Proteomes" id="UP000008130"/>
    </source>
</evidence>
<dbReference type="Gene3D" id="2.40.440.10">
    <property type="entry name" value="L,D-transpeptidase catalytic domain-like"/>
    <property type="match status" value="1"/>
</dbReference>
<proteinExistence type="inferred from homology"/>
<evidence type="ECO:0000256" key="9">
    <source>
        <dbReference type="PROSITE-ProRule" id="PRU01373"/>
    </source>
</evidence>
<dbReference type="HOGENOM" id="CLU_042399_0_3_5"/>
<evidence type="ECO:0000313" key="11">
    <source>
        <dbReference type="EMBL" id="ADZ71495.1"/>
    </source>
</evidence>
<dbReference type="GO" id="GO:0008360">
    <property type="term" value="P:regulation of cell shape"/>
    <property type="evidence" value="ECO:0007669"/>
    <property type="project" value="UniProtKB-UniRule"/>
</dbReference>
<evidence type="ECO:0000256" key="6">
    <source>
        <dbReference type="ARBA" id="ARBA00022960"/>
    </source>
</evidence>
<dbReference type="PANTHER" id="PTHR30582">
    <property type="entry name" value="L,D-TRANSPEPTIDASE"/>
    <property type="match status" value="1"/>
</dbReference>
<evidence type="ECO:0000256" key="3">
    <source>
        <dbReference type="ARBA" id="ARBA00022676"/>
    </source>
</evidence>
<keyword evidence="8 9" id="KW-0961">Cell wall biogenesis/degradation</keyword>
<dbReference type="GO" id="GO:0016757">
    <property type="term" value="F:glycosyltransferase activity"/>
    <property type="evidence" value="ECO:0007669"/>
    <property type="project" value="UniProtKB-KW"/>
</dbReference>
<dbReference type="PANTHER" id="PTHR30582:SF24">
    <property type="entry name" value="L,D-TRANSPEPTIDASE ERFK_SRFK-RELATED"/>
    <property type="match status" value="1"/>
</dbReference>
<dbReference type="eggNOG" id="COG1376">
    <property type="taxonomic scope" value="Bacteria"/>
</dbReference>
<dbReference type="AlphaFoldDB" id="F2IWB0"/>
<dbReference type="Pfam" id="PF03734">
    <property type="entry name" value="YkuD"/>
    <property type="match status" value="1"/>
</dbReference>
<dbReference type="GO" id="GO:0005576">
    <property type="term" value="C:extracellular region"/>
    <property type="evidence" value="ECO:0007669"/>
    <property type="project" value="TreeGrafter"/>
</dbReference>
<dbReference type="EMBL" id="CP002568">
    <property type="protein sequence ID" value="ADZ71495.1"/>
    <property type="molecule type" value="Genomic_DNA"/>
</dbReference>
<dbReference type="STRING" id="991905.SL003B_3072"/>
<gene>
    <name evidence="11" type="ordered locus">SL003B_3072</name>
</gene>
<dbReference type="GO" id="GO:0018104">
    <property type="term" value="P:peptidoglycan-protein cross-linking"/>
    <property type="evidence" value="ECO:0007669"/>
    <property type="project" value="TreeGrafter"/>
</dbReference>
<keyword evidence="3" id="KW-0328">Glycosyltransferase</keyword>
<evidence type="ECO:0000256" key="4">
    <source>
        <dbReference type="ARBA" id="ARBA00022679"/>
    </source>
</evidence>
<evidence type="ECO:0000259" key="10">
    <source>
        <dbReference type="PROSITE" id="PS52029"/>
    </source>
</evidence>
<dbReference type="GO" id="GO:0071972">
    <property type="term" value="F:peptidoglycan L,D-transpeptidase activity"/>
    <property type="evidence" value="ECO:0007669"/>
    <property type="project" value="TreeGrafter"/>
</dbReference>
<reference evidence="11 12" key="1">
    <citation type="journal article" date="2011" name="J. Bacteriol.">
        <title>Complete genome sequence of Polymorphum gilvum SL003B-26A1T, a crude oil-degrading bacterium from oil-polluted saline soil.</title>
        <authorList>
            <person name="Li S.G."/>
            <person name="Tang Y.Q."/>
            <person name="Nie Y."/>
            <person name="Cai M."/>
            <person name="Wu X.L."/>
        </authorList>
    </citation>
    <scope>NUCLEOTIDE SEQUENCE [LARGE SCALE GENOMIC DNA]</scope>
    <source>
        <strain evidence="12">LMG 25793 / CGMCC 1.9160 / SL003B-26A1</strain>
    </source>
</reference>
<dbReference type="GO" id="GO:0071555">
    <property type="term" value="P:cell wall organization"/>
    <property type="evidence" value="ECO:0007669"/>
    <property type="project" value="UniProtKB-UniRule"/>
</dbReference>
<evidence type="ECO:0000256" key="2">
    <source>
        <dbReference type="ARBA" id="ARBA00005992"/>
    </source>
</evidence>
<sequence>MHFSALPISRRALLGGAGATLALTLAGCNTVGLHDQPPLPDERFDYDLAYAARKDGDFDIPAINYKAFDRRYWRQVVDYENREIPGTIVVDPQNKFLYWILSRRKALRYGIGVGKAGFAWSGDAVIRMKQEWPVWRPPKEMIARRPELARYGDDGMEGGPKNPLGARALYLWQGNVDTLYRIHGTNEPSSIGKNVSSGCIRMWHQDVIDLYARVPMNTKVIVLGGDGTTPA</sequence>
<evidence type="ECO:0000256" key="5">
    <source>
        <dbReference type="ARBA" id="ARBA00022801"/>
    </source>
</evidence>
<feature type="active site" description="Proton donor/acceptor" evidence="9">
    <location>
        <position position="183"/>
    </location>
</feature>
<keyword evidence="7 9" id="KW-0573">Peptidoglycan synthesis</keyword>
<dbReference type="Proteomes" id="UP000008130">
    <property type="component" value="Chromosome"/>
</dbReference>
<comment type="similarity">
    <text evidence="2">Belongs to the YkuD family.</text>
</comment>
<accession>F2IWB0</accession>
<dbReference type="InterPro" id="IPR050979">
    <property type="entry name" value="LD-transpeptidase"/>
</dbReference>
<protein>
    <submittedName>
        <fullName evidence="11">ErfK/YbiS/YcfS/YnhG family</fullName>
    </submittedName>
</protein>
<name>F2IWB0_POLGS</name>
<dbReference type="PROSITE" id="PS52029">
    <property type="entry name" value="LD_TPASE"/>
    <property type="match status" value="1"/>
</dbReference>
<keyword evidence="4" id="KW-0808">Transferase</keyword>
<evidence type="ECO:0000256" key="8">
    <source>
        <dbReference type="ARBA" id="ARBA00023316"/>
    </source>
</evidence>
<dbReference type="SUPFAM" id="SSF141523">
    <property type="entry name" value="L,D-transpeptidase catalytic domain-like"/>
    <property type="match status" value="1"/>
</dbReference>
<feature type="active site" description="Nucleophile" evidence="9">
    <location>
        <position position="199"/>
    </location>
</feature>
<dbReference type="PATRIC" id="fig|991905.3.peg.3156"/>
<evidence type="ECO:0000256" key="1">
    <source>
        <dbReference type="ARBA" id="ARBA00004752"/>
    </source>
</evidence>
<dbReference type="UniPathway" id="UPA00219"/>
<feature type="domain" description="L,D-TPase catalytic" evidence="10">
    <location>
        <begin position="86"/>
        <end position="223"/>
    </location>
</feature>
<evidence type="ECO:0000256" key="7">
    <source>
        <dbReference type="ARBA" id="ARBA00022984"/>
    </source>
</evidence>
<dbReference type="MEROPS" id="C82.003"/>
<dbReference type="InterPro" id="IPR005490">
    <property type="entry name" value="LD_TPept_cat_dom"/>
</dbReference>
<comment type="pathway">
    <text evidence="1 9">Cell wall biogenesis; peptidoglycan biosynthesis.</text>
</comment>